<evidence type="ECO:0000256" key="1">
    <source>
        <dbReference type="ARBA" id="ARBA00022737"/>
    </source>
</evidence>
<accession>A0AA39QPZ4</accession>
<organism evidence="5 6">
    <name type="scientific">Cladonia borealis</name>
    <dbReference type="NCBI Taxonomy" id="184061"/>
    <lineage>
        <taxon>Eukaryota</taxon>
        <taxon>Fungi</taxon>
        <taxon>Dikarya</taxon>
        <taxon>Ascomycota</taxon>
        <taxon>Pezizomycotina</taxon>
        <taxon>Lecanoromycetes</taxon>
        <taxon>OSLEUM clade</taxon>
        <taxon>Lecanoromycetidae</taxon>
        <taxon>Lecanorales</taxon>
        <taxon>Lecanorineae</taxon>
        <taxon>Cladoniaceae</taxon>
        <taxon>Cladonia</taxon>
    </lineage>
</organism>
<feature type="repeat" description="ANK" evidence="3">
    <location>
        <begin position="241"/>
        <end position="273"/>
    </location>
</feature>
<keyword evidence="2 3" id="KW-0040">ANK repeat</keyword>
<gene>
    <name evidence="5" type="ORF">JMJ35_010687</name>
</gene>
<dbReference type="PANTHER" id="PTHR24134:SF9">
    <property type="entry name" value="ANKYRIN REPEAT AND SOCS BOX PROTEIN 8"/>
    <property type="match status" value="1"/>
</dbReference>
<comment type="caution">
    <text evidence="5">The sequence shown here is derived from an EMBL/GenBank/DDBJ whole genome shotgun (WGS) entry which is preliminary data.</text>
</comment>
<keyword evidence="1" id="KW-0677">Repeat</keyword>
<feature type="repeat" description="ANK" evidence="3">
    <location>
        <begin position="64"/>
        <end position="96"/>
    </location>
</feature>
<dbReference type="PROSITE" id="PS50088">
    <property type="entry name" value="ANK_REPEAT"/>
    <property type="match status" value="2"/>
</dbReference>
<feature type="region of interest" description="Disordered" evidence="4">
    <location>
        <begin position="1"/>
        <end position="27"/>
    </location>
</feature>
<evidence type="ECO:0000256" key="4">
    <source>
        <dbReference type="SAM" id="MobiDB-lite"/>
    </source>
</evidence>
<evidence type="ECO:0008006" key="7">
    <source>
        <dbReference type="Google" id="ProtNLM"/>
    </source>
</evidence>
<name>A0AA39QPZ4_9LECA</name>
<dbReference type="Pfam" id="PF00023">
    <property type="entry name" value="Ank"/>
    <property type="match status" value="2"/>
</dbReference>
<evidence type="ECO:0000313" key="5">
    <source>
        <dbReference type="EMBL" id="KAK0506987.1"/>
    </source>
</evidence>
<evidence type="ECO:0000256" key="3">
    <source>
        <dbReference type="PROSITE-ProRule" id="PRU00023"/>
    </source>
</evidence>
<dbReference type="SMART" id="SM00248">
    <property type="entry name" value="ANK"/>
    <property type="match status" value="4"/>
</dbReference>
<evidence type="ECO:0000313" key="6">
    <source>
        <dbReference type="Proteomes" id="UP001166286"/>
    </source>
</evidence>
<proteinExistence type="predicted"/>
<dbReference type="EMBL" id="JAFEKC020000026">
    <property type="protein sequence ID" value="KAK0506987.1"/>
    <property type="molecule type" value="Genomic_DNA"/>
</dbReference>
<dbReference type="InterPro" id="IPR002110">
    <property type="entry name" value="Ankyrin_rpt"/>
</dbReference>
<dbReference type="PANTHER" id="PTHR24134">
    <property type="entry name" value="ANKYRIN REPEAT-CONTAINING PROTEIN DDB_G0279043"/>
    <property type="match status" value="1"/>
</dbReference>
<dbReference type="Gene3D" id="1.25.40.20">
    <property type="entry name" value="Ankyrin repeat-containing domain"/>
    <property type="match status" value="1"/>
</dbReference>
<dbReference type="PROSITE" id="PS50297">
    <property type="entry name" value="ANK_REP_REGION"/>
    <property type="match status" value="1"/>
</dbReference>
<feature type="compositionally biased region" description="Low complexity" evidence="4">
    <location>
        <begin position="7"/>
        <end position="27"/>
    </location>
</feature>
<dbReference type="AlphaFoldDB" id="A0AA39QPZ4"/>
<dbReference type="Proteomes" id="UP001166286">
    <property type="component" value="Unassembled WGS sequence"/>
</dbReference>
<dbReference type="InterPro" id="IPR036770">
    <property type="entry name" value="Ankyrin_rpt-contain_sf"/>
</dbReference>
<dbReference type="SUPFAM" id="SSF48403">
    <property type="entry name" value="Ankyrin repeat"/>
    <property type="match status" value="1"/>
</dbReference>
<protein>
    <recommendedName>
        <fullName evidence="7">Ankyrin</fullName>
    </recommendedName>
</protein>
<reference evidence="5" key="1">
    <citation type="submission" date="2023-03" db="EMBL/GenBank/DDBJ databases">
        <title>Complete genome of Cladonia borealis.</title>
        <authorList>
            <person name="Park H."/>
        </authorList>
    </citation>
    <scope>NUCLEOTIDE SEQUENCE</scope>
    <source>
        <strain evidence="5">ANT050790</strain>
    </source>
</reference>
<sequence length="319" mass="34705">MSTFTPTPETLSRRSLSSSPDPTDPLTLKRSLEAAVWEGDLDQVETILRAWTSTPSLPPPPPKDSGNVLSSAAMCGHVSIVRLLLDHGAPITSAAADMTTRNDNPNPLAVFKTFLQHGWSPQTSACKDGTLTMCLTMSHPDSESLLQWFLDNGAPPNGLPSAPGSPIRWAVMIASNPAIPSLLISRGATLKHTSALHSAAYRRDDDASIAMMGCLLKAGIDINELEYEGWDKLPRDAYCQDWGTALHTAAKEGSVPKARFLVENGADLGKKSGWGYTARDRAQLSKKEDVKRYLEVVMRDRGMEFTDLEIKEEGSEDED</sequence>
<evidence type="ECO:0000256" key="2">
    <source>
        <dbReference type="ARBA" id="ARBA00023043"/>
    </source>
</evidence>
<keyword evidence="6" id="KW-1185">Reference proteome</keyword>